<evidence type="ECO:0000313" key="13">
    <source>
        <dbReference type="Proteomes" id="UP000270046"/>
    </source>
</evidence>
<evidence type="ECO:0000256" key="3">
    <source>
        <dbReference type="ARBA" id="ARBA00022670"/>
    </source>
</evidence>
<evidence type="ECO:0000256" key="5">
    <source>
        <dbReference type="ARBA" id="ARBA00022801"/>
    </source>
</evidence>
<comment type="cofactor">
    <cofactor evidence="1">
        <name>Zn(2+)</name>
        <dbReference type="ChEBI" id="CHEBI:29105"/>
    </cofactor>
</comment>
<organism evidence="12 13">
    <name type="scientific">Mucilaginibacter celer</name>
    <dbReference type="NCBI Taxonomy" id="2305508"/>
    <lineage>
        <taxon>Bacteria</taxon>
        <taxon>Pseudomonadati</taxon>
        <taxon>Bacteroidota</taxon>
        <taxon>Sphingobacteriia</taxon>
        <taxon>Sphingobacteriales</taxon>
        <taxon>Sphingobacteriaceae</taxon>
        <taxon>Mucilaginibacter</taxon>
    </lineage>
</organism>
<feature type="chain" id="PRO_5019725314" evidence="9">
    <location>
        <begin position="23"/>
        <end position="931"/>
    </location>
</feature>
<proteinExistence type="inferred from homology"/>
<comment type="similarity">
    <text evidence="2 8">Belongs to the peptidase M16 family.</text>
</comment>
<feature type="domain" description="Peptidase M16 C-terminal" evidence="11">
    <location>
        <begin position="691"/>
        <end position="848"/>
    </location>
</feature>
<evidence type="ECO:0000313" key="12">
    <source>
        <dbReference type="EMBL" id="AYL94369.1"/>
    </source>
</evidence>
<feature type="domain" description="Peptidase M16 C-terminal" evidence="11">
    <location>
        <begin position="203"/>
        <end position="383"/>
    </location>
</feature>
<dbReference type="GO" id="GO:0006508">
    <property type="term" value="P:proteolysis"/>
    <property type="evidence" value="ECO:0007669"/>
    <property type="project" value="UniProtKB-KW"/>
</dbReference>
<keyword evidence="9" id="KW-0732">Signal</keyword>
<dbReference type="InterPro" id="IPR001431">
    <property type="entry name" value="Pept_M16_Zn_BS"/>
</dbReference>
<dbReference type="OrthoDB" id="9811314at2"/>
<dbReference type="GO" id="GO:0004222">
    <property type="term" value="F:metalloendopeptidase activity"/>
    <property type="evidence" value="ECO:0007669"/>
    <property type="project" value="InterPro"/>
</dbReference>
<dbReference type="Pfam" id="PF05193">
    <property type="entry name" value="Peptidase_M16_C"/>
    <property type="match status" value="2"/>
</dbReference>
<protein>
    <submittedName>
        <fullName evidence="12">Insulinase family protein</fullName>
    </submittedName>
</protein>
<dbReference type="SUPFAM" id="SSF63411">
    <property type="entry name" value="LuxS/MPP-like metallohydrolase"/>
    <property type="match status" value="4"/>
</dbReference>
<dbReference type="InterPro" id="IPR011765">
    <property type="entry name" value="Pept_M16_N"/>
</dbReference>
<dbReference type="InterPro" id="IPR007863">
    <property type="entry name" value="Peptidase_M16_C"/>
</dbReference>
<evidence type="ECO:0000256" key="8">
    <source>
        <dbReference type="RuleBase" id="RU004447"/>
    </source>
</evidence>
<evidence type="ECO:0000259" key="10">
    <source>
        <dbReference type="Pfam" id="PF00675"/>
    </source>
</evidence>
<dbReference type="EMBL" id="CP032869">
    <property type="protein sequence ID" value="AYL94369.1"/>
    <property type="molecule type" value="Genomic_DNA"/>
</dbReference>
<evidence type="ECO:0000256" key="6">
    <source>
        <dbReference type="ARBA" id="ARBA00022833"/>
    </source>
</evidence>
<evidence type="ECO:0000256" key="1">
    <source>
        <dbReference type="ARBA" id="ARBA00001947"/>
    </source>
</evidence>
<keyword evidence="5" id="KW-0378">Hydrolase</keyword>
<reference evidence="12 13" key="1">
    <citation type="submission" date="2018-10" db="EMBL/GenBank/DDBJ databases">
        <title>Genome sequencing of Mucilaginibacter sp. HYN0043.</title>
        <authorList>
            <person name="Kim M."/>
            <person name="Yi H."/>
        </authorList>
    </citation>
    <scope>NUCLEOTIDE SEQUENCE [LARGE SCALE GENOMIC DNA]</scope>
    <source>
        <strain evidence="12 13">HYN0043</strain>
    </source>
</reference>
<dbReference type="AlphaFoldDB" id="A0A494VKB1"/>
<keyword evidence="4" id="KW-0479">Metal-binding</keyword>
<dbReference type="InterPro" id="IPR011249">
    <property type="entry name" value="Metalloenz_LuxS/M16"/>
</dbReference>
<dbReference type="GO" id="GO:0046872">
    <property type="term" value="F:metal ion binding"/>
    <property type="evidence" value="ECO:0007669"/>
    <property type="project" value="UniProtKB-KW"/>
</dbReference>
<dbReference type="Proteomes" id="UP000270046">
    <property type="component" value="Chromosome"/>
</dbReference>
<gene>
    <name evidence="12" type="ORF">HYN43_003230</name>
</gene>
<dbReference type="PANTHER" id="PTHR43690:SF34">
    <property type="entry name" value="ZINC PROTEASE PQQL-LIKE"/>
    <property type="match status" value="1"/>
</dbReference>
<feature type="signal peptide" evidence="9">
    <location>
        <begin position="1"/>
        <end position="22"/>
    </location>
</feature>
<evidence type="ECO:0000256" key="7">
    <source>
        <dbReference type="ARBA" id="ARBA00023049"/>
    </source>
</evidence>
<dbReference type="PROSITE" id="PS00143">
    <property type="entry name" value="INSULINASE"/>
    <property type="match status" value="1"/>
</dbReference>
<evidence type="ECO:0000256" key="2">
    <source>
        <dbReference type="ARBA" id="ARBA00007261"/>
    </source>
</evidence>
<dbReference type="KEGG" id="muh:HYN43_003230"/>
<keyword evidence="6" id="KW-0862">Zinc</keyword>
<dbReference type="Pfam" id="PF00675">
    <property type="entry name" value="Peptidase_M16"/>
    <property type="match status" value="1"/>
</dbReference>
<evidence type="ECO:0000256" key="4">
    <source>
        <dbReference type="ARBA" id="ARBA00022723"/>
    </source>
</evidence>
<sequence>MSKKTTLIALCTLMCLAGYAQIKPLPFDSQVRTGKLKNGFTYYIRHNIEPKNRVTLYLVNKVGSVLENDDQRGLAHFMEHMTFNGSKHFPKNTLMNYLQNAGVRFGADINAYTGYDETVYQLPIPTDQPGSVEKGLQIIRDWAQDATLDPKEIDKERGVVLEEKRLGKGAAERLQRQYYPMIMNHSRYADRSPIGTDEVLTNFKPETIKSFYHDWYRPDLQALVVVGDVDINAIETSIKARFADLKNPPNEKKRTAYSIPLTGKSQFIALTDKEYTATVAEVMIKHPAIPLRTAADYRSVIIRNLFNGMMGERFAELMQQADAPFIQGNAAVKNFMSNVSTYSTTVVAKPGELEKGFKALWRETERIKKFGFNQTELNRAKANYLAQITSAVKEKSKTSSDAYVQEYVDHFLKGTASPGIDYEYQLVKTYLPAISLTDIDLLSKTYIGDNNRDIILLAPDKEKENLPDEKTFIGWMKSVNIEQLQPYTDHTSSLPLLTQEPIAGKIISEEKNTALGLTTLKLSNGVTVILKPTDFKNDEILFRGNAPGGTSLYSDQDSPSAANAAGIIGASGAGNYNAAALDKFLAGKQLDAKPYIGERYQGIEGGASPTDLATALQLTYAYLTEPRKDTSVFQAIIGRTKARLANRSNDPNSAFADTVTSVLGNHNIRRTGPSIEKLKRISLNRSFDIYRDRFADASQMTFIFTGSFNADTIKPLIEKYLGSLPNMGRKEKAKDLGIHIPDGRITKTVYKGTEPKATVTLVYSGLFDDSPANRIKFDAIQECLNIRLIERLREDESGVYSPSVSINTTKFPESRFSLIIRFGCAPQNADKLVASAMDEVNKLKTEGPLNTNINKWKAEYSRQKELQLKENGWWLDYLSNQLQNQDALDQFKTDGKLSGELSQQALKTFAKKYLPDNNFIRLQLLPENLRP</sequence>
<dbReference type="PANTHER" id="PTHR43690">
    <property type="entry name" value="NARDILYSIN"/>
    <property type="match status" value="1"/>
</dbReference>
<keyword evidence="13" id="KW-1185">Reference proteome</keyword>
<evidence type="ECO:0000259" key="11">
    <source>
        <dbReference type="Pfam" id="PF05193"/>
    </source>
</evidence>
<dbReference type="Gene3D" id="3.30.830.10">
    <property type="entry name" value="Metalloenzyme, LuxS/M16 peptidase-like"/>
    <property type="match status" value="4"/>
</dbReference>
<dbReference type="RefSeq" id="WP_119408088.1">
    <property type="nucleotide sequence ID" value="NZ_CP032869.1"/>
</dbReference>
<keyword evidence="3" id="KW-0645">Protease</keyword>
<keyword evidence="7" id="KW-0482">Metalloprotease</keyword>
<name>A0A494VKB1_9SPHI</name>
<evidence type="ECO:0000256" key="9">
    <source>
        <dbReference type="SAM" id="SignalP"/>
    </source>
</evidence>
<dbReference type="InterPro" id="IPR050626">
    <property type="entry name" value="Peptidase_M16"/>
</dbReference>
<accession>A0A494VKB1</accession>
<feature type="domain" description="Peptidase M16 N-terminal" evidence="10">
    <location>
        <begin position="47"/>
        <end position="163"/>
    </location>
</feature>